<feature type="chain" id="PRO_5045172135" description="DUF1023 domain-containing protein" evidence="2">
    <location>
        <begin position="29"/>
        <end position="440"/>
    </location>
</feature>
<keyword evidence="5" id="KW-1185">Reference proteome</keyword>
<dbReference type="InterPro" id="IPR010427">
    <property type="entry name" value="DUF1023"/>
</dbReference>
<evidence type="ECO:0000256" key="1">
    <source>
        <dbReference type="SAM" id="MobiDB-lite"/>
    </source>
</evidence>
<keyword evidence="2" id="KW-0732">Signal</keyword>
<dbReference type="Pfam" id="PF06259">
    <property type="entry name" value="Abhydrolase_8"/>
    <property type="match status" value="1"/>
</dbReference>
<evidence type="ECO:0000313" key="4">
    <source>
        <dbReference type="EMBL" id="MDH6181374.1"/>
    </source>
</evidence>
<dbReference type="EMBL" id="JARXVQ010000001">
    <property type="protein sequence ID" value="MDH6181374.1"/>
    <property type="molecule type" value="Genomic_DNA"/>
</dbReference>
<comment type="caution">
    <text evidence="4">The sequence shown here is derived from an EMBL/GenBank/DDBJ whole genome shotgun (WGS) entry which is preliminary data.</text>
</comment>
<name>A0ABT6KQA1_9MICO</name>
<evidence type="ECO:0000259" key="3">
    <source>
        <dbReference type="Pfam" id="PF06259"/>
    </source>
</evidence>
<protein>
    <recommendedName>
        <fullName evidence="3">DUF1023 domain-containing protein</fullName>
    </recommendedName>
</protein>
<dbReference type="InterPro" id="IPR029058">
    <property type="entry name" value="AB_hydrolase_fold"/>
</dbReference>
<dbReference type="SUPFAM" id="SSF53474">
    <property type="entry name" value="alpha/beta-Hydrolases"/>
    <property type="match status" value="1"/>
</dbReference>
<feature type="region of interest" description="Disordered" evidence="1">
    <location>
        <begin position="26"/>
        <end position="45"/>
    </location>
</feature>
<evidence type="ECO:0000313" key="5">
    <source>
        <dbReference type="Proteomes" id="UP001160142"/>
    </source>
</evidence>
<feature type="signal peptide" evidence="2">
    <location>
        <begin position="1"/>
        <end position="28"/>
    </location>
</feature>
<feature type="domain" description="DUF1023" evidence="3">
    <location>
        <begin position="191"/>
        <end position="367"/>
    </location>
</feature>
<reference evidence="4 5" key="1">
    <citation type="submission" date="2023-04" db="EMBL/GenBank/DDBJ databases">
        <title>Genome Encyclopedia of Bacteria and Archaea VI: Functional Genomics of Type Strains.</title>
        <authorList>
            <person name="Whitman W."/>
        </authorList>
    </citation>
    <scope>NUCLEOTIDE SEQUENCE [LARGE SCALE GENOMIC DNA]</scope>
    <source>
        <strain evidence="4 5">SG_E_30_P1</strain>
    </source>
</reference>
<feature type="compositionally biased region" description="Low complexity" evidence="1">
    <location>
        <begin position="26"/>
        <end position="43"/>
    </location>
</feature>
<dbReference type="Gene3D" id="3.40.50.1820">
    <property type="entry name" value="alpha/beta hydrolase"/>
    <property type="match status" value="1"/>
</dbReference>
<evidence type="ECO:0000256" key="2">
    <source>
        <dbReference type="SAM" id="SignalP"/>
    </source>
</evidence>
<gene>
    <name evidence="4" type="ORF">M2152_001556</name>
</gene>
<proteinExistence type="predicted"/>
<dbReference type="Proteomes" id="UP001160142">
    <property type="component" value="Unassembled WGS sequence"/>
</dbReference>
<organism evidence="4 5">
    <name type="scientific">Antiquaquibacter oligotrophicus</name>
    <dbReference type="NCBI Taxonomy" id="2880260"/>
    <lineage>
        <taxon>Bacteria</taxon>
        <taxon>Bacillati</taxon>
        <taxon>Actinomycetota</taxon>
        <taxon>Actinomycetes</taxon>
        <taxon>Micrococcales</taxon>
        <taxon>Microbacteriaceae</taxon>
        <taxon>Antiquaquibacter</taxon>
    </lineage>
</organism>
<sequence length="440" mass="46456">MLFRLAAILTTSVAIVTGALVMPTNSPAAAASAPSPRSVIPSPYIGPEPGASADLQGSRLLQELSLLSVPRIDEFLTANPGAVDNLIEQPPPAQDVSLWWNAMDFDHRSAVVGASPQLVGNLEGVPYPTRDLANRALLADTIFDLNALIANPDVGRTAVDAARRQLVMLDSISSALVNPARSLNRTLLSLDVNGQGRAAIVIGDLHTADYVSYLVPGMFFTIENQMVDWTKAAEDLYSEQLTWLARLGETNAKVATVAWIGYPTPNLTNVGGIGNAEIGRDTLARAIEGIQTLRGKDQPYLSVIAHSYGSTAALLALTEYDFEIDALAMVGSPGSPARSVDELHVRDGNVWVGEAPWDPIPNSAYFGSDPGSPDYGAHAMSVSGGADPVTKRALLGSSGHNEYFTYGTESMRNFALIAIGRSGLVTTPDAPAVVTAEASH</sequence>
<accession>A0ABT6KQA1</accession>